<accession>A0A2G9SHJ3</accession>
<reference evidence="2" key="1">
    <citation type="journal article" date="2017" name="Nat. Commun.">
        <title>The North American bullfrog draft genome provides insight into hormonal regulation of long noncoding RNA.</title>
        <authorList>
            <person name="Hammond S.A."/>
            <person name="Warren R.L."/>
            <person name="Vandervalk B.P."/>
            <person name="Kucuk E."/>
            <person name="Khan H."/>
            <person name="Gibb E.A."/>
            <person name="Pandoh P."/>
            <person name="Kirk H."/>
            <person name="Zhao Y."/>
            <person name="Jones M."/>
            <person name="Mungall A.J."/>
            <person name="Coope R."/>
            <person name="Pleasance S."/>
            <person name="Moore R.A."/>
            <person name="Holt R.A."/>
            <person name="Round J.M."/>
            <person name="Ohora S."/>
            <person name="Walle B.V."/>
            <person name="Veldhoen N."/>
            <person name="Helbing C.C."/>
            <person name="Birol I."/>
        </authorList>
    </citation>
    <scope>NUCLEOTIDE SEQUENCE [LARGE SCALE GENOMIC DNA]</scope>
</reference>
<proteinExistence type="predicted"/>
<dbReference type="Proteomes" id="UP000228934">
    <property type="component" value="Unassembled WGS sequence"/>
</dbReference>
<evidence type="ECO:0000313" key="2">
    <source>
        <dbReference type="Proteomes" id="UP000228934"/>
    </source>
</evidence>
<dbReference type="AlphaFoldDB" id="A0A2G9SHJ3"/>
<sequence length="63" mass="7207">QEDEDAVQFANRVKSAIARQGGLVDLLWDGGLKREKVKDAFKEEQQKLYSRIISGNQENRSRS</sequence>
<protein>
    <submittedName>
        <fullName evidence="1">Uncharacterized protein</fullName>
    </submittedName>
</protein>
<dbReference type="EMBL" id="KV924459">
    <property type="protein sequence ID" value="PIO39626.1"/>
    <property type="molecule type" value="Genomic_DNA"/>
</dbReference>
<evidence type="ECO:0000313" key="1">
    <source>
        <dbReference type="EMBL" id="PIO39626.1"/>
    </source>
</evidence>
<organism evidence="1 2">
    <name type="scientific">Aquarana catesbeiana</name>
    <name type="common">American bullfrog</name>
    <name type="synonym">Rana catesbeiana</name>
    <dbReference type="NCBI Taxonomy" id="8400"/>
    <lineage>
        <taxon>Eukaryota</taxon>
        <taxon>Metazoa</taxon>
        <taxon>Chordata</taxon>
        <taxon>Craniata</taxon>
        <taxon>Vertebrata</taxon>
        <taxon>Euteleostomi</taxon>
        <taxon>Amphibia</taxon>
        <taxon>Batrachia</taxon>
        <taxon>Anura</taxon>
        <taxon>Neobatrachia</taxon>
        <taxon>Ranoidea</taxon>
        <taxon>Ranidae</taxon>
        <taxon>Aquarana</taxon>
    </lineage>
</organism>
<feature type="non-terminal residue" evidence="1">
    <location>
        <position position="1"/>
    </location>
</feature>
<keyword evidence="2" id="KW-1185">Reference proteome</keyword>
<name>A0A2G9SHJ3_AQUCT</name>
<gene>
    <name evidence="1" type="ORF">AB205_0214250</name>
</gene>